<dbReference type="InterPro" id="IPR009057">
    <property type="entry name" value="Homeodomain-like_sf"/>
</dbReference>
<dbReference type="PANTHER" id="PTHR43280:SF28">
    <property type="entry name" value="HTH-TYPE TRANSCRIPTIONAL ACTIVATOR RHAS"/>
    <property type="match status" value="1"/>
</dbReference>
<dbReference type="InterPro" id="IPR003313">
    <property type="entry name" value="AraC-bd"/>
</dbReference>
<sequence length="287" mass="32635">MDRKNLFNQRRILIPLYRYGIYDIEVLGRLNYSRAAQPLRTHVHHGGLEICYLARGRQVYSVGDRQYRLTGGDVFITLPDEAHGTGRMPEEKSVLYWLVVRFSGRNRSFLGLPDKDGAELRHALLGMRHRHFKGSPTLCKILNDIVITYHTKGMPLKTAYLRNKIVEFLIMVVACARSGGVIGKNSAMQGLLDFINGRITEKMTVPDLARAVGLSASWLKAKFKQETGIPIAEYVLRKKIDLAKELLKKGEKNVTEAAFDLDFSSSQYFATVFKRYTGKKPGEWKHC</sequence>
<organism evidence="5 6">
    <name type="scientific">Candidatus Raymondbacteria bacterium RIFOXYD12_FULL_49_13</name>
    <dbReference type="NCBI Taxonomy" id="1817890"/>
    <lineage>
        <taxon>Bacteria</taxon>
        <taxon>Raymondiibacteriota</taxon>
    </lineage>
</organism>
<keyword evidence="1" id="KW-0805">Transcription regulation</keyword>
<keyword evidence="2" id="KW-0238">DNA-binding</keyword>
<dbReference type="GO" id="GO:0003700">
    <property type="term" value="F:DNA-binding transcription factor activity"/>
    <property type="evidence" value="ECO:0007669"/>
    <property type="project" value="InterPro"/>
</dbReference>
<accession>A0A1F7F4Q1</accession>
<dbReference type="Gene3D" id="1.10.10.60">
    <property type="entry name" value="Homeodomain-like"/>
    <property type="match status" value="2"/>
</dbReference>
<reference evidence="5 6" key="1">
    <citation type="journal article" date="2016" name="Nat. Commun.">
        <title>Thousands of microbial genomes shed light on interconnected biogeochemical processes in an aquifer system.</title>
        <authorList>
            <person name="Anantharaman K."/>
            <person name="Brown C.T."/>
            <person name="Hug L.A."/>
            <person name="Sharon I."/>
            <person name="Castelle C.J."/>
            <person name="Probst A.J."/>
            <person name="Thomas B.C."/>
            <person name="Singh A."/>
            <person name="Wilkins M.J."/>
            <person name="Karaoz U."/>
            <person name="Brodie E.L."/>
            <person name="Williams K.H."/>
            <person name="Hubbard S.S."/>
            <person name="Banfield J.F."/>
        </authorList>
    </citation>
    <scope>NUCLEOTIDE SEQUENCE [LARGE SCALE GENOMIC DNA]</scope>
</reference>
<dbReference type="InterPro" id="IPR014710">
    <property type="entry name" value="RmlC-like_jellyroll"/>
</dbReference>
<dbReference type="InterPro" id="IPR018060">
    <property type="entry name" value="HTH_AraC"/>
</dbReference>
<dbReference type="Proteomes" id="UP000179243">
    <property type="component" value="Unassembled WGS sequence"/>
</dbReference>
<proteinExistence type="predicted"/>
<dbReference type="PROSITE" id="PS01124">
    <property type="entry name" value="HTH_ARAC_FAMILY_2"/>
    <property type="match status" value="1"/>
</dbReference>
<dbReference type="SMART" id="SM00342">
    <property type="entry name" value="HTH_ARAC"/>
    <property type="match status" value="1"/>
</dbReference>
<dbReference type="Gene3D" id="2.60.120.10">
    <property type="entry name" value="Jelly Rolls"/>
    <property type="match status" value="1"/>
</dbReference>
<dbReference type="SUPFAM" id="SSF46689">
    <property type="entry name" value="Homeodomain-like"/>
    <property type="match status" value="2"/>
</dbReference>
<gene>
    <name evidence="5" type="ORF">A2519_08880</name>
</gene>
<evidence type="ECO:0000259" key="4">
    <source>
        <dbReference type="PROSITE" id="PS01124"/>
    </source>
</evidence>
<comment type="caution">
    <text evidence="5">The sequence shown here is derived from an EMBL/GenBank/DDBJ whole genome shotgun (WGS) entry which is preliminary data.</text>
</comment>
<evidence type="ECO:0000256" key="1">
    <source>
        <dbReference type="ARBA" id="ARBA00023015"/>
    </source>
</evidence>
<dbReference type="EMBL" id="MFYX01000121">
    <property type="protein sequence ID" value="OGK01639.1"/>
    <property type="molecule type" value="Genomic_DNA"/>
</dbReference>
<evidence type="ECO:0000256" key="3">
    <source>
        <dbReference type="ARBA" id="ARBA00023163"/>
    </source>
</evidence>
<dbReference type="AlphaFoldDB" id="A0A1F7F4Q1"/>
<evidence type="ECO:0000256" key="2">
    <source>
        <dbReference type="ARBA" id="ARBA00023125"/>
    </source>
</evidence>
<dbReference type="SUPFAM" id="SSF51215">
    <property type="entry name" value="Regulatory protein AraC"/>
    <property type="match status" value="1"/>
</dbReference>
<dbReference type="Pfam" id="PF02311">
    <property type="entry name" value="AraC_binding"/>
    <property type="match status" value="1"/>
</dbReference>
<name>A0A1F7F4Q1_UNCRA</name>
<evidence type="ECO:0000313" key="5">
    <source>
        <dbReference type="EMBL" id="OGK01639.1"/>
    </source>
</evidence>
<evidence type="ECO:0000313" key="6">
    <source>
        <dbReference type="Proteomes" id="UP000179243"/>
    </source>
</evidence>
<dbReference type="GO" id="GO:0043565">
    <property type="term" value="F:sequence-specific DNA binding"/>
    <property type="evidence" value="ECO:0007669"/>
    <property type="project" value="InterPro"/>
</dbReference>
<dbReference type="PANTHER" id="PTHR43280">
    <property type="entry name" value="ARAC-FAMILY TRANSCRIPTIONAL REGULATOR"/>
    <property type="match status" value="1"/>
</dbReference>
<protein>
    <recommendedName>
        <fullName evidence="4">HTH araC/xylS-type domain-containing protein</fullName>
    </recommendedName>
</protein>
<feature type="domain" description="HTH araC/xylS-type" evidence="4">
    <location>
        <begin position="189"/>
        <end position="287"/>
    </location>
</feature>
<dbReference type="InterPro" id="IPR037923">
    <property type="entry name" value="HTH-like"/>
</dbReference>
<keyword evidence="3" id="KW-0804">Transcription</keyword>
<dbReference type="Pfam" id="PF12833">
    <property type="entry name" value="HTH_18"/>
    <property type="match status" value="1"/>
</dbReference>